<feature type="non-terminal residue" evidence="1">
    <location>
        <position position="28"/>
    </location>
</feature>
<dbReference type="AlphaFoldDB" id="A0A816HV68"/>
<protein>
    <submittedName>
        <fullName evidence="1">Uncharacterized protein</fullName>
    </submittedName>
</protein>
<accession>A0A816HV68</accession>
<name>A0A816HV68_ADIRI</name>
<gene>
    <name evidence="1" type="ORF">XAT740_LOCUS63580</name>
</gene>
<dbReference type="EMBL" id="CAJNOR010019925">
    <property type="protein sequence ID" value="CAF1690069.1"/>
    <property type="molecule type" value="Genomic_DNA"/>
</dbReference>
<sequence>MTMMMAQLQSTTITRNMLLAKQANPTWA</sequence>
<proteinExistence type="predicted"/>
<keyword evidence="2" id="KW-1185">Reference proteome</keyword>
<organism evidence="1 2">
    <name type="scientific">Adineta ricciae</name>
    <name type="common">Rotifer</name>
    <dbReference type="NCBI Taxonomy" id="249248"/>
    <lineage>
        <taxon>Eukaryota</taxon>
        <taxon>Metazoa</taxon>
        <taxon>Spiralia</taxon>
        <taxon>Gnathifera</taxon>
        <taxon>Rotifera</taxon>
        <taxon>Eurotatoria</taxon>
        <taxon>Bdelloidea</taxon>
        <taxon>Adinetida</taxon>
        <taxon>Adinetidae</taxon>
        <taxon>Adineta</taxon>
    </lineage>
</organism>
<evidence type="ECO:0000313" key="1">
    <source>
        <dbReference type="EMBL" id="CAF1690069.1"/>
    </source>
</evidence>
<comment type="caution">
    <text evidence="1">The sequence shown here is derived from an EMBL/GenBank/DDBJ whole genome shotgun (WGS) entry which is preliminary data.</text>
</comment>
<feature type="non-terminal residue" evidence="1">
    <location>
        <position position="1"/>
    </location>
</feature>
<reference evidence="1" key="1">
    <citation type="submission" date="2021-02" db="EMBL/GenBank/DDBJ databases">
        <authorList>
            <person name="Nowell W R."/>
        </authorList>
    </citation>
    <scope>NUCLEOTIDE SEQUENCE</scope>
</reference>
<dbReference type="Proteomes" id="UP000663828">
    <property type="component" value="Unassembled WGS sequence"/>
</dbReference>
<evidence type="ECO:0000313" key="2">
    <source>
        <dbReference type="Proteomes" id="UP000663828"/>
    </source>
</evidence>